<evidence type="ECO:0000313" key="5">
    <source>
        <dbReference type="EMBL" id="GAB1302932.1"/>
    </source>
</evidence>
<dbReference type="Gene3D" id="3.30.70.330">
    <property type="match status" value="1"/>
</dbReference>
<dbReference type="PROSITE" id="PS50102">
    <property type="entry name" value="RRM"/>
    <property type="match status" value="1"/>
</dbReference>
<dbReference type="EMBL" id="BAAFST010000020">
    <property type="protein sequence ID" value="GAB1302932.1"/>
    <property type="molecule type" value="Genomic_DNA"/>
</dbReference>
<name>A0ABQ0FUK4_APOSI</name>
<comment type="caution">
    <text evidence="5">The sequence shown here is derived from an EMBL/GenBank/DDBJ whole genome shotgun (WGS) entry which is preliminary data.</text>
</comment>
<feature type="compositionally biased region" description="Basic residues" evidence="3">
    <location>
        <begin position="154"/>
        <end position="165"/>
    </location>
</feature>
<evidence type="ECO:0000313" key="6">
    <source>
        <dbReference type="Proteomes" id="UP001623349"/>
    </source>
</evidence>
<feature type="compositionally biased region" description="Polar residues" evidence="3">
    <location>
        <begin position="131"/>
        <end position="153"/>
    </location>
</feature>
<evidence type="ECO:0000256" key="1">
    <source>
        <dbReference type="ARBA" id="ARBA00022884"/>
    </source>
</evidence>
<organism evidence="5 6">
    <name type="scientific">Apodemus speciosus</name>
    <name type="common">Large Japanese field mouse</name>
    <dbReference type="NCBI Taxonomy" id="105296"/>
    <lineage>
        <taxon>Eukaryota</taxon>
        <taxon>Metazoa</taxon>
        <taxon>Chordata</taxon>
        <taxon>Craniata</taxon>
        <taxon>Vertebrata</taxon>
        <taxon>Euteleostomi</taxon>
        <taxon>Mammalia</taxon>
        <taxon>Eutheria</taxon>
        <taxon>Euarchontoglires</taxon>
        <taxon>Glires</taxon>
        <taxon>Rodentia</taxon>
        <taxon>Myomorpha</taxon>
        <taxon>Muroidea</taxon>
        <taxon>Muridae</taxon>
        <taxon>Murinae</taxon>
        <taxon>Apodemus</taxon>
    </lineage>
</organism>
<evidence type="ECO:0000256" key="2">
    <source>
        <dbReference type="PROSITE-ProRule" id="PRU00176"/>
    </source>
</evidence>
<keyword evidence="1 2" id="KW-0694">RNA-binding</keyword>
<feature type="domain" description="RRM" evidence="4">
    <location>
        <begin position="14"/>
        <end position="92"/>
    </location>
</feature>
<feature type="compositionally biased region" description="Polar residues" evidence="3">
    <location>
        <begin position="166"/>
        <end position="177"/>
    </location>
</feature>
<proteinExistence type="predicted"/>
<evidence type="ECO:0000259" key="4">
    <source>
        <dbReference type="PROSITE" id="PS50102"/>
    </source>
</evidence>
<feature type="compositionally biased region" description="Basic and acidic residues" evidence="3">
    <location>
        <begin position="186"/>
        <end position="196"/>
    </location>
</feature>
<dbReference type="InterPro" id="IPR050441">
    <property type="entry name" value="RBM"/>
</dbReference>
<dbReference type="PANTHER" id="PTHR48034">
    <property type="entry name" value="TRANSFORMER-2 SEX-DETERMINING PROTEIN-RELATED"/>
    <property type="match status" value="1"/>
</dbReference>
<feature type="region of interest" description="Disordered" evidence="3">
    <location>
        <begin position="131"/>
        <end position="213"/>
    </location>
</feature>
<dbReference type="InterPro" id="IPR000504">
    <property type="entry name" value="RRM_dom"/>
</dbReference>
<dbReference type="InterPro" id="IPR035979">
    <property type="entry name" value="RBD_domain_sf"/>
</dbReference>
<accession>A0ABQ0FUK4</accession>
<evidence type="ECO:0000256" key="3">
    <source>
        <dbReference type="SAM" id="MobiDB-lite"/>
    </source>
</evidence>
<sequence>MLSSHALLNVNGMTCVKVENLGYHTSSCTLKFVFENYGPVGDVYIPQNQLTEEHYGFAFIHFYHKCDAKDAVHALNGILLDGCKLKVQMVHSDDPHYAQSDCGQGRQYRYEEENHEFQSQCERQHFSNTGIHTRSHNRSSPNHSKSKFLSCNLSHRRSASTKRFKTQSSVSTQQLQNRACPKSKHLSGEKKKDKSKSSCKSASKYPSGGGRHK</sequence>
<dbReference type="Pfam" id="PF00076">
    <property type="entry name" value="RRM_1"/>
    <property type="match status" value="1"/>
</dbReference>
<dbReference type="Proteomes" id="UP001623349">
    <property type="component" value="Unassembled WGS sequence"/>
</dbReference>
<dbReference type="SMART" id="SM00360">
    <property type="entry name" value="RRM"/>
    <property type="match status" value="1"/>
</dbReference>
<keyword evidence="6" id="KW-1185">Reference proteome</keyword>
<dbReference type="InterPro" id="IPR012677">
    <property type="entry name" value="Nucleotide-bd_a/b_plait_sf"/>
</dbReference>
<reference evidence="5 6" key="1">
    <citation type="submission" date="2024-08" db="EMBL/GenBank/DDBJ databases">
        <title>The draft genome of Apodemus speciosus.</title>
        <authorList>
            <person name="Nabeshima K."/>
            <person name="Suzuki S."/>
            <person name="Onuma M."/>
        </authorList>
    </citation>
    <scope>NUCLEOTIDE SEQUENCE [LARGE SCALE GENOMIC DNA]</scope>
    <source>
        <strain evidence="5">IB14-021</strain>
    </source>
</reference>
<protein>
    <recommendedName>
        <fullName evidence="4">RRM domain-containing protein</fullName>
    </recommendedName>
</protein>
<gene>
    <name evidence="5" type="ORF">APTSU1_001817300</name>
</gene>
<dbReference type="SUPFAM" id="SSF54928">
    <property type="entry name" value="RNA-binding domain, RBD"/>
    <property type="match status" value="1"/>
</dbReference>